<evidence type="ECO:0000313" key="3">
    <source>
        <dbReference type="Proteomes" id="UP000807306"/>
    </source>
</evidence>
<gene>
    <name evidence="2" type="ORF">CPB83DRAFT_199625</name>
</gene>
<dbReference type="GO" id="GO:0005262">
    <property type="term" value="F:calcium channel activity"/>
    <property type="evidence" value="ECO:0007669"/>
    <property type="project" value="InterPro"/>
</dbReference>
<accession>A0A9P6EI36</accession>
<proteinExistence type="predicted"/>
<dbReference type="InterPro" id="IPR024338">
    <property type="entry name" value="MID1/Yam8"/>
</dbReference>
<keyword evidence="3" id="KW-1185">Reference proteome</keyword>
<comment type="caution">
    <text evidence="2">The sequence shown here is derived from an EMBL/GenBank/DDBJ whole genome shotgun (WGS) entry which is preliminary data.</text>
</comment>
<dbReference type="Pfam" id="PF12929">
    <property type="entry name" value="Mid1"/>
    <property type="match status" value="1"/>
</dbReference>
<dbReference type="EMBL" id="MU157842">
    <property type="protein sequence ID" value="KAF9530078.1"/>
    <property type="molecule type" value="Genomic_DNA"/>
</dbReference>
<dbReference type="Proteomes" id="UP000807306">
    <property type="component" value="Unassembled WGS sequence"/>
</dbReference>
<sequence length="489" mass="52382">MLPHSLLIFFLPALVFAQFRQQLTIYQVLSVNGASSSRSWALPQSEGALSVSVALCSSISPVPRFFLTNSSNSNNLDDPGPSFGVDVFEMSLQFGQGNWTGSFPNGGVLAVDSNGASGISLEVAVSDRGPIHRSLNDLPFFGDTSSNQALIFSPVFDTFDLASPEFPNYKLPAANLSQPSPPSNPPNISLVISATSDGLENEPRTGCFLSSQRSTGATSNETLWAKDDLGWRKQWLSEGLTPSTNYTAFVVQDRTKISGPIYFATKSAAFNCPLVHSLPYCPGVAYSVPLPAPPNGDTTYTATNLPNKVTNTVISYMANFTTVLTTFACGRDWYSPLVGCDDCQREYRKWLCSISFTRCAEPSPENPDAFTSMPAAPTETGLAASIVTGAGGAQKVLSALIAVQTQDTARNENLPAFDSPYLQLQPCLEQCNQVDRACPPFVGFKCPTNNFNAAASYGVGYIDSADGDKAKGLTGVAQDKYGNVWCQMI</sequence>
<evidence type="ECO:0000256" key="1">
    <source>
        <dbReference type="SAM" id="SignalP"/>
    </source>
</evidence>
<feature type="chain" id="PRO_5040146355" evidence="1">
    <location>
        <begin position="18"/>
        <end position="489"/>
    </location>
</feature>
<dbReference type="GO" id="GO:0098703">
    <property type="term" value="P:calcium ion import across plasma membrane"/>
    <property type="evidence" value="ECO:0007669"/>
    <property type="project" value="InterPro"/>
</dbReference>
<protein>
    <submittedName>
        <fullName evidence="2">Stretch-activated cation channel Mid1</fullName>
    </submittedName>
</protein>
<name>A0A9P6EI36_9AGAR</name>
<dbReference type="OrthoDB" id="5405745at2759"/>
<dbReference type="PANTHER" id="PTHR39142">
    <property type="entry name" value="MID1P"/>
    <property type="match status" value="1"/>
</dbReference>
<dbReference type="PANTHER" id="PTHR39142:SF1">
    <property type="entry name" value="AEL197CP"/>
    <property type="match status" value="1"/>
</dbReference>
<evidence type="ECO:0000313" key="2">
    <source>
        <dbReference type="EMBL" id="KAF9530078.1"/>
    </source>
</evidence>
<organism evidence="2 3">
    <name type="scientific">Crepidotus variabilis</name>
    <dbReference type="NCBI Taxonomy" id="179855"/>
    <lineage>
        <taxon>Eukaryota</taxon>
        <taxon>Fungi</taxon>
        <taxon>Dikarya</taxon>
        <taxon>Basidiomycota</taxon>
        <taxon>Agaricomycotina</taxon>
        <taxon>Agaricomycetes</taxon>
        <taxon>Agaricomycetidae</taxon>
        <taxon>Agaricales</taxon>
        <taxon>Agaricineae</taxon>
        <taxon>Crepidotaceae</taxon>
        <taxon>Crepidotus</taxon>
    </lineage>
</organism>
<feature type="signal peptide" evidence="1">
    <location>
        <begin position="1"/>
        <end position="17"/>
    </location>
</feature>
<dbReference type="AlphaFoldDB" id="A0A9P6EI36"/>
<reference evidence="2" key="1">
    <citation type="submission" date="2020-11" db="EMBL/GenBank/DDBJ databases">
        <authorList>
            <consortium name="DOE Joint Genome Institute"/>
            <person name="Ahrendt S."/>
            <person name="Riley R."/>
            <person name="Andreopoulos W."/>
            <person name="Labutti K."/>
            <person name="Pangilinan J."/>
            <person name="Ruiz-Duenas F.J."/>
            <person name="Barrasa J.M."/>
            <person name="Sanchez-Garcia M."/>
            <person name="Camarero S."/>
            <person name="Miyauchi S."/>
            <person name="Serrano A."/>
            <person name="Linde D."/>
            <person name="Babiker R."/>
            <person name="Drula E."/>
            <person name="Ayuso-Fernandez I."/>
            <person name="Pacheco R."/>
            <person name="Padilla G."/>
            <person name="Ferreira P."/>
            <person name="Barriuso J."/>
            <person name="Kellner H."/>
            <person name="Castanera R."/>
            <person name="Alfaro M."/>
            <person name="Ramirez L."/>
            <person name="Pisabarro A.G."/>
            <person name="Kuo A."/>
            <person name="Tritt A."/>
            <person name="Lipzen A."/>
            <person name="He G."/>
            <person name="Yan M."/>
            <person name="Ng V."/>
            <person name="Cullen D."/>
            <person name="Martin F."/>
            <person name="Rosso M.-N."/>
            <person name="Henrissat B."/>
            <person name="Hibbett D."/>
            <person name="Martinez A.T."/>
            <person name="Grigoriev I.V."/>
        </authorList>
    </citation>
    <scope>NUCLEOTIDE SEQUENCE</scope>
    <source>
        <strain evidence="2">CBS 506.95</strain>
    </source>
</reference>
<keyword evidence="1" id="KW-0732">Signal</keyword>